<evidence type="ECO:0000256" key="1">
    <source>
        <dbReference type="ARBA" id="ARBA00004613"/>
    </source>
</evidence>
<dbReference type="SUPFAM" id="SSF51120">
    <property type="entry name" value="beta-Roll"/>
    <property type="match status" value="3"/>
</dbReference>
<evidence type="ECO:0000256" key="2">
    <source>
        <dbReference type="ARBA" id="ARBA00022525"/>
    </source>
</evidence>
<dbReference type="Gene3D" id="2.150.10.10">
    <property type="entry name" value="Serralysin-like metalloprotease, C-terminal"/>
    <property type="match status" value="2"/>
</dbReference>
<keyword evidence="2" id="KW-0964">Secreted</keyword>
<evidence type="ECO:0000313" key="3">
    <source>
        <dbReference type="EMBL" id="WAL62915.1"/>
    </source>
</evidence>
<gene>
    <name evidence="3" type="ORF">OXH18_24280</name>
</gene>
<dbReference type="InterPro" id="IPR050557">
    <property type="entry name" value="RTX_toxin/Mannuronan_C5-epim"/>
</dbReference>
<dbReference type="Proteomes" id="UP001163152">
    <property type="component" value="Chromosome"/>
</dbReference>
<dbReference type="GO" id="GO:0005576">
    <property type="term" value="C:extracellular region"/>
    <property type="evidence" value="ECO:0007669"/>
    <property type="project" value="UniProtKB-SubCell"/>
</dbReference>
<dbReference type="InterPro" id="IPR011049">
    <property type="entry name" value="Serralysin-like_metalloprot_C"/>
</dbReference>
<accession>A0A9E9CCH1</accession>
<protein>
    <submittedName>
        <fullName evidence="3">Calcium-binding protein</fullName>
    </submittedName>
</protein>
<dbReference type="InterPro" id="IPR001343">
    <property type="entry name" value="Hemolysn_Ca-bd"/>
</dbReference>
<dbReference type="Pfam" id="PF00353">
    <property type="entry name" value="HemolysinCabind"/>
    <property type="match status" value="3"/>
</dbReference>
<dbReference type="PRINTS" id="PR00313">
    <property type="entry name" value="CABNDNGRPT"/>
</dbReference>
<sequence>MSGGSGNDTLNGGAGNDTIVGGDGNDILDGGLGIDTLIGGLGDDTYIVDNALDTIEELAGQGNDLVKSTVDYVLRDNIENLELLAGAVKGTGNALANKILGNEGNNILDGGAGADTLIGGLGDDTYIVDNVLDRVQEGVGAGTDLVKSTIDYVLRDNLENLELIGSNLKGTGNELDNKIVGTAGNNLLQGGGGNDTLVGGVGNDTLIGGAGLDQLTGGTGIDVFALKELGEDLLTDFNPVEDIIALDKATFGLTSLLGNALGVSEFATVANDATAQLGATVLHPLVRILYSRETGKLFFDQNGLIGGLGSGGVIAKLGDTVSGGAAPVLSSVNFLVDSIR</sequence>
<comment type="subcellular location">
    <subcellularLocation>
        <location evidence="1">Secreted</location>
    </subcellularLocation>
</comment>
<dbReference type="EMBL" id="CP113797">
    <property type="protein sequence ID" value="WAL62915.1"/>
    <property type="molecule type" value="Genomic_DNA"/>
</dbReference>
<dbReference type="PANTHER" id="PTHR38340">
    <property type="entry name" value="S-LAYER PROTEIN"/>
    <property type="match status" value="1"/>
</dbReference>
<organism evidence="3 4">
    <name type="scientific">Thermocoleostomius sinensis A174</name>
    <dbReference type="NCBI Taxonomy" id="2016057"/>
    <lineage>
        <taxon>Bacteria</taxon>
        <taxon>Bacillati</taxon>
        <taxon>Cyanobacteriota</taxon>
        <taxon>Cyanophyceae</taxon>
        <taxon>Oculatellales</taxon>
        <taxon>Oculatellaceae</taxon>
        <taxon>Thermocoleostomius</taxon>
    </lineage>
</organism>
<dbReference type="InterPro" id="IPR018511">
    <property type="entry name" value="Hemolysin-typ_Ca-bd_CS"/>
</dbReference>
<proteinExistence type="predicted"/>
<reference evidence="3" key="1">
    <citation type="submission" date="2022-12" db="EMBL/GenBank/DDBJ databases">
        <title>Polyphasic identification of a Novel Hot-Spring Cyanobacterium Ocullathermofonsia sinensis gen nov. sp. nov. and Genomic Insights on its Adaptations to the Thermal Habitat.</title>
        <authorList>
            <person name="Daroch M."/>
            <person name="Tang J."/>
            <person name="Jiang Y."/>
        </authorList>
    </citation>
    <scope>NUCLEOTIDE SEQUENCE</scope>
    <source>
        <strain evidence="3">PKUAC-SCTA174</strain>
    </source>
</reference>
<keyword evidence="4" id="KW-1185">Reference proteome</keyword>
<evidence type="ECO:0000313" key="4">
    <source>
        <dbReference type="Proteomes" id="UP001163152"/>
    </source>
</evidence>
<dbReference type="AlphaFoldDB" id="A0A9E9CCH1"/>
<dbReference type="GO" id="GO:0005509">
    <property type="term" value="F:calcium ion binding"/>
    <property type="evidence" value="ECO:0007669"/>
    <property type="project" value="InterPro"/>
</dbReference>
<name>A0A9E9CCH1_9CYAN</name>
<dbReference type="PROSITE" id="PS00330">
    <property type="entry name" value="HEMOLYSIN_CALCIUM"/>
    <property type="match status" value="5"/>
</dbReference>
<dbReference type="PANTHER" id="PTHR38340:SF1">
    <property type="entry name" value="S-LAYER PROTEIN"/>
    <property type="match status" value="1"/>
</dbReference>
<dbReference type="KEGG" id="tsin:OXH18_24280"/>